<accession>A0ACB8VBX9</accession>
<reference evidence="1" key="1">
    <citation type="submission" date="2022-04" db="EMBL/GenBank/DDBJ databases">
        <title>Jade perch genome.</title>
        <authorList>
            <person name="Chao B."/>
        </authorList>
    </citation>
    <scope>NUCLEOTIDE SEQUENCE</scope>
    <source>
        <strain evidence="1">CB-2022</strain>
    </source>
</reference>
<comment type="caution">
    <text evidence="1">The sequence shown here is derived from an EMBL/GenBank/DDBJ whole genome shotgun (WGS) entry which is preliminary data.</text>
</comment>
<keyword evidence="2" id="KW-1185">Reference proteome</keyword>
<dbReference type="EMBL" id="CM041553">
    <property type="protein sequence ID" value="KAI3353026.1"/>
    <property type="molecule type" value="Genomic_DNA"/>
</dbReference>
<evidence type="ECO:0000313" key="1">
    <source>
        <dbReference type="EMBL" id="KAI3353026.1"/>
    </source>
</evidence>
<dbReference type="Proteomes" id="UP000831701">
    <property type="component" value="Chromosome 23"/>
</dbReference>
<proteinExistence type="predicted"/>
<gene>
    <name evidence="1" type="ORF">L3Q82_019594</name>
</gene>
<feature type="non-terminal residue" evidence="1">
    <location>
        <position position="95"/>
    </location>
</feature>
<sequence>MSEDLHVEPGIIKREDDKERIVDIYVSAESLRVYEEPWMEDKSTDIPGPSVPQHPESVVSEISGRRNRDRSDPVFVGVCLLLLAGILALICLGVQ</sequence>
<organism evidence="1 2">
    <name type="scientific">Scortum barcoo</name>
    <name type="common">barcoo grunter</name>
    <dbReference type="NCBI Taxonomy" id="214431"/>
    <lineage>
        <taxon>Eukaryota</taxon>
        <taxon>Metazoa</taxon>
        <taxon>Chordata</taxon>
        <taxon>Craniata</taxon>
        <taxon>Vertebrata</taxon>
        <taxon>Euteleostomi</taxon>
        <taxon>Actinopterygii</taxon>
        <taxon>Neopterygii</taxon>
        <taxon>Teleostei</taxon>
        <taxon>Neoteleostei</taxon>
        <taxon>Acanthomorphata</taxon>
        <taxon>Eupercaria</taxon>
        <taxon>Centrarchiformes</taxon>
        <taxon>Terapontoidei</taxon>
        <taxon>Terapontidae</taxon>
        <taxon>Scortum</taxon>
    </lineage>
</organism>
<name>A0ACB8VBX9_9TELE</name>
<evidence type="ECO:0000313" key="2">
    <source>
        <dbReference type="Proteomes" id="UP000831701"/>
    </source>
</evidence>
<protein>
    <submittedName>
        <fullName evidence="1">Uncharacterized protein</fullName>
    </submittedName>
</protein>